<protein>
    <recommendedName>
        <fullName evidence="1">N-acetyltransferase domain-containing protein</fullName>
    </recommendedName>
</protein>
<dbReference type="GO" id="GO:1990189">
    <property type="term" value="F:protein N-terminal-serine acetyltransferase activity"/>
    <property type="evidence" value="ECO:0007669"/>
    <property type="project" value="TreeGrafter"/>
</dbReference>
<sequence>MTSDSHPGNAPLLTDRLRLEPLDATSVRRLADGASLEDLGWHDPHDALTGSAHMLGLRAAQLEQSPRDAPWLVRLVIERSSDVVVGVVNFHAPPDQSGMVEIGYGTVPQARRRGYASEAANAMWAWAAEHGARVLRGTVSPGNEPSIALLRRAGFRHVGEQMDEIDGLELVYERAAADQPPRT</sequence>
<dbReference type="Gene3D" id="3.40.630.30">
    <property type="match status" value="1"/>
</dbReference>
<dbReference type="PANTHER" id="PTHR43441:SF6">
    <property type="entry name" value="N-ACETYLTRANSFERASE DOMAIN-CONTAINING PROTEIN"/>
    <property type="match status" value="1"/>
</dbReference>
<reference evidence="2" key="1">
    <citation type="submission" date="2020-02" db="EMBL/GenBank/DDBJ databases">
        <authorList>
            <person name="Meier V. D."/>
        </authorList>
    </citation>
    <scope>NUCLEOTIDE SEQUENCE</scope>
    <source>
        <strain evidence="2">AVDCRST_MAG29</strain>
    </source>
</reference>
<dbReference type="InterPro" id="IPR051908">
    <property type="entry name" value="Ribosomal_N-acetyltransferase"/>
</dbReference>
<evidence type="ECO:0000259" key="1">
    <source>
        <dbReference type="PROSITE" id="PS51186"/>
    </source>
</evidence>
<dbReference type="AlphaFoldDB" id="A0A6J4LK09"/>
<dbReference type="InterPro" id="IPR000182">
    <property type="entry name" value="GNAT_dom"/>
</dbReference>
<proteinExistence type="predicted"/>
<name>A0A6J4LK09_9ACTN</name>
<dbReference type="PROSITE" id="PS51186">
    <property type="entry name" value="GNAT"/>
    <property type="match status" value="1"/>
</dbReference>
<dbReference type="EMBL" id="CADCUG010000070">
    <property type="protein sequence ID" value="CAA9335004.1"/>
    <property type="molecule type" value="Genomic_DNA"/>
</dbReference>
<organism evidence="2">
    <name type="scientific">uncultured Nocardioidaceae bacterium</name>
    <dbReference type="NCBI Taxonomy" id="253824"/>
    <lineage>
        <taxon>Bacteria</taxon>
        <taxon>Bacillati</taxon>
        <taxon>Actinomycetota</taxon>
        <taxon>Actinomycetes</taxon>
        <taxon>Propionibacteriales</taxon>
        <taxon>Nocardioidaceae</taxon>
        <taxon>environmental samples</taxon>
    </lineage>
</organism>
<gene>
    <name evidence="2" type="ORF">AVDCRST_MAG29-1267</name>
</gene>
<evidence type="ECO:0000313" key="2">
    <source>
        <dbReference type="EMBL" id="CAA9335004.1"/>
    </source>
</evidence>
<dbReference type="Pfam" id="PF13302">
    <property type="entry name" value="Acetyltransf_3"/>
    <property type="match status" value="1"/>
</dbReference>
<dbReference type="GO" id="GO:0008999">
    <property type="term" value="F:protein-N-terminal-alanine acetyltransferase activity"/>
    <property type="evidence" value="ECO:0007669"/>
    <property type="project" value="TreeGrafter"/>
</dbReference>
<dbReference type="InterPro" id="IPR016181">
    <property type="entry name" value="Acyl_CoA_acyltransferase"/>
</dbReference>
<dbReference type="PANTHER" id="PTHR43441">
    <property type="entry name" value="RIBOSOMAL-PROTEIN-SERINE ACETYLTRANSFERASE"/>
    <property type="match status" value="1"/>
</dbReference>
<dbReference type="GO" id="GO:0005737">
    <property type="term" value="C:cytoplasm"/>
    <property type="evidence" value="ECO:0007669"/>
    <property type="project" value="TreeGrafter"/>
</dbReference>
<accession>A0A6J4LK09</accession>
<feature type="domain" description="N-acetyltransferase" evidence="1">
    <location>
        <begin position="34"/>
        <end position="177"/>
    </location>
</feature>
<dbReference type="SUPFAM" id="SSF55729">
    <property type="entry name" value="Acyl-CoA N-acyltransferases (Nat)"/>
    <property type="match status" value="1"/>
</dbReference>